<dbReference type="PROSITE" id="PS00862">
    <property type="entry name" value="OX2_COVAL_FAD"/>
    <property type="match status" value="1"/>
</dbReference>
<evidence type="ECO:0000256" key="7">
    <source>
        <dbReference type="ARBA" id="ARBA00022695"/>
    </source>
</evidence>
<dbReference type="UniPathway" id="UPA00991">
    <property type="reaction ID" value="UER00939"/>
</dbReference>
<evidence type="ECO:0000256" key="12">
    <source>
        <dbReference type="RuleBase" id="RU361228"/>
    </source>
</evidence>
<dbReference type="Pfam" id="PF00023">
    <property type="entry name" value="Ank"/>
    <property type="match status" value="1"/>
</dbReference>
<dbReference type="Pfam" id="PF01129">
    <property type="entry name" value="ART"/>
    <property type="match status" value="1"/>
</dbReference>
<dbReference type="Pfam" id="PF01565">
    <property type="entry name" value="FAD_binding_4"/>
    <property type="match status" value="1"/>
</dbReference>
<accession>A0A819HSZ0</accession>
<dbReference type="GO" id="GO:0016779">
    <property type="term" value="F:nucleotidyltransferase activity"/>
    <property type="evidence" value="ECO:0007669"/>
    <property type="project" value="UniProtKB-KW"/>
</dbReference>
<dbReference type="PROSITE" id="PS50297">
    <property type="entry name" value="ANK_REP_REGION"/>
    <property type="match status" value="1"/>
</dbReference>
<dbReference type="InterPro" id="IPR036318">
    <property type="entry name" value="FAD-bd_PCMH-like_sf"/>
</dbReference>
<evidence type="ECO:0000256" key="5">
    <source>
        <dbReference type="ARBA" id="ARBA00022676"/>
    </source>
</evidence>
<dbReference type="SMART" id="SM00248">
    <property type="entry name" value="ANK"/>
    <property type="match status" value="1"/>
</dbReference>
<dbReference type="InterPro" id="IPR016169">
    <property type="entry name" value="FAD-bd_PCMH_sub2"/>
</dbReference>
<dbReference type="SUPFAM" id="SSF56176">
    <property type="entry name" value="FAD-binding/transporter-associated domain-like"/>
    <property type="match status" value="1"/>
</dbReference>
<reference evidence="14" key="1">
    <citation type="submission" date="2021-02" db="EMBL/GenBank/DDBJ databases">
        <authorList>
            <person name="Nowell W R."/>
        </authorList>
    </citation>
    <scope>NUCLEOTIDE SEQUENCE</scope>
</reference>
<evidence type="ECO:0000256" key="2">
    <source>
        <dbReference type="ARBA" id="ARBA00005466"/>
    </source>
</evidence>
<keyword evidence="6 12" id="KW-0808">Transferase</keyword>
<dbReference type="GO" id="GO:0016491">
    <property type="term" value="F:oxidoreductase activity"/>
    <property type="evidence" value="ECO:0007669"/>
    <property type="project" value="UniProtKB-KW"/>
</dbReference>
<keyword evidence="4" id="KW-0285">Flavoprotein</keyword>
<comment type="cofactor">
    <cofactor evidence="1">
        <name>FAD</name>
        <dbReference type="ChEBI" id="CHEBI:57692"/>
    </cofactor>
</comment>
<dbReference type="GO" id="GO:0106274">
    <property type="term" value="F:NAD+-protein-arginine ADP-ribosyltransferase activity"/>
    <property type="evidence" value="ECO:0007669"/>
    <property type="project" value="UniProtKB-EC"/>
</dbReference>
<dbReference type="GO" id="GO:0071949">
    <property type="term" value="F:FAD binding"/>
    <property type="evidence" value="ECO:0007669"/>
    <property type="project" value="InterPro"/>
</dbReference>
<evidence type="ECO:0000256" key="8">
    <source>
        <dbReference type="ARBA" id="ARBA00022827"/>
    </source>
</evidence>
<dbReference type="PROSITE" id="PS51996">
    <property type="entry name" value="TR_MART"/>
    <property type="match status" value="1"/>
</dbReference>
<dbReference type="InterPro" id="IPR002110">
    <property type="entry name" value="Ankyrin_rpt"/>
</dbReference>
<dbReference type="InterPro" id="IPR036770">
    <property type="entry name" value="Ankyrin_rpt-contain_sf"/>
</dbReference>
<keyword evidence="9" id="KW-0560">Oxidoreductase</keyword>
<protein>
    <recommendedName>
        <fullName evidence="12">NAD(P)(+)--arginine ADP-ribosyltransferase</fullName>
        <ecNumber evidence="12">2.4.2.31</ecNumber>
    </recommendedName>
    <alternativeName>
        <fullName evidence="12">Mono(ADP-ribosyl)transferase</fullName>
    </alternativeName>
</protein>
<dbReference type="Gene3D" id="3.90.176.10">
    <property type="entry name" value="Toxin ADP-ribosyltransferase, Chain A, domain 1"/>
    <property type="match status" value="1"/>
</dbReference>
<keyword evidence="7" id="KW-0548">Nucleotidyltransferase</keyword>
<dbReference type="InterPro" id="IPR050416">
    <property type="entry name" value="FAD-linked_Oxidoreductase"/>
</dbReference>
<evidence type="ECO:0000256" key="11">
    <source>
        <dbReference type="PROSITE-ProRule" id="PRU00023"/>
    </source>
</evidence>
<sequence length="587" mass="66651">MSLEEINQIEQNGSTALHVAAFRGHEKIVELLLEKGASYTILNKYKNTAYNEAANGRIKRLIQYYRYAARFIGNASEWIITTNVSKFQVKPSIQMLEAYGKDGDFDQLITYIIEHYLEKDLQDNNNIINIKQYFEQAIHEKDPVHLLKAYTANNDFYLKLNFHLAQLDYESLTDQKNLSYAYYIGLVSFHPKLETLSYIGTSYRGMIIKNDNLQQYKIGKQILIKTLLSTSKHINIASQFCKTNKKSNDQLNVICVYEICNCKSALNIEDISEFPDDQEVLILPYTRFEIIDIQYTRSDTSRIEIRLKQLNLITTTHLPNYRFTRTNNNDLYTCLSSLLPLSVRTIYPCSTIANQNSFQYECVHFNITNLSAIRGGRFSHSPAVIVYVTDSSDVQNVLACAAKLNYVVNALSGGHSYEGYGLGSTYNNIIINMEGINYININQHDRTGTFGAGTRLGPIYYEAYQSDNYTINAGSCPWVGLAGHALGGGYGLLSRRHGLLSDNVLEMKAVNAHGELLTINETHEPDLYWALRGGGGGSFVIVTEFKIRLVKAPTLTTQYSLVWYPNASKLVIQRYQLLMFNNTIFNL</sequence>
<comment type="caution">
    <text evidence="14">The sequence shown here is derived from an EMBL/GenBank/DDBJ whole genome shotgun (WGS) entry which is preliminary data.</text>
</comment>
<evidence type="ECO:0000313" key="15">
    <source>
        <dbReference type="Proteomes" id="UP000663881"/>
    </source>
</evidence>
<feature type="domain" description="FAD-binding PCMH-type" evidence="13">
    <location>
        <begin position="378"/>
        <end position="552"/>
    </location>
</feature>
<evidence type="ECO:0000313" key="14">
    <source>
        <dbReference type="EMBL" id="CAF3902165.1"/>
    </source>
</evidence>
<dbReference type="AlphaFoldDB" id="A0A819HSZ0"/>
<keyword evidence="12" id="KW-0520">NAD</keyword>
<dbReference type="Proteomes" id="UP000663881">
    <property type="component" value="Unassembled WGS sequence"/>
</dbReference>
<dbReference type="PROSITE" id="PS50088">
    <property type="entry name" value="ANK_REPEAT"/>
    <property type="match status" value="1"/>
</dbReference>
<feature type="non-terminal residue" evidence="14">
    <location>
        <position position="1"/>
    </location>
</feature>
<dbReference type="PANTHER" id="PTHR42973">
    <property type="entry name" value="BINDING OXIDOREDUCTASE, PUTATIVE (AFU_ORTHOLOGUE AFUA_1G17690)-RELATED"/>
    <property type="match status" value="1"/>
</dbReference>
<keyword evidence="8" id="KW-0274">FAD</keyword>
<evidence type="ECO:0000256" key="3">
    <source>
        <dbReference type="ARBA" id="ARBA00009558"/>
    </source>
</evidence>
<dbReference type="InterPro" id="IPR006093">
    <property type="entry name" value="Oxy_OxRdtase_FAD_BS"/>
</dbReference>
<evidence type="ECO:0000256" key="9">
    <source>
        <dbReference type="ARBA" id="ARBA00023002"/>
    </source>
</evidence>
<evidence type="ECO:0000256" key="6">
    <source>
        <dbReference type="ARBA" id="ARBA00022679"/>
    </source>
</evidence>
<dbReference type="InterPro" id="IPR006094">
    <property type="entry name" value="Oxid_FAD_bind_N"/>
</dbReference>
<evidence type="ECO:0000256" key="10">
    <source>
        <dbReference type="ARBA" id="ARBA00047597"/>
    </source>
</evidence>
<keyword evidence="5 12" id="KW-0328">Glycosyltransferase</keyword>
<evidence type="ECO:0000256" key="4">
    <source>
        <dbReference type="ARBA" id="ARBA00022630"/>
    </source>
</evidence>
<dbReference type="InterPro" id="IPR000768">
    <property type="entry name" value="ART"/>
</dbReference>
<dbReference type="EMBL" id="CAJOAY010001919">
    <property type="protein sequence ID" value="CAF3902165.1"/>
    <property type="molecule type" value="Genomic_DNA"/>
</dbReference>
<organism evidence="14 15">
    <name type="scientific">Adineta steineri</name>
    <dbReference type="NCBI Taxonomy" id="433720"/>
    <lineage>
        <taxon>Eukaryota</taxon>
        <taxon>Metazoa</taxon>
        <taxon>Spiralia</taxon>
        <taxon>Gnathifera</taxon>
        <taxon>Rotifera</taxon>
        <taxon>Eurotatoria</taxon>
        <taxon>Bdelloidea</taxon>
        <taxon>Adinetida</taxon>
        <taxon>Adinetidae</taxon>
        <taxon>Adineta</taxon>
    </lineage>
</organism>
<dbReference type="PANTHER" id="PTHR42973:SF39">
    <property type="entry name" value="FAD-BINDING PCMH-TYPE DOMAIN-CONTAINING PROTEIN"/>
    <property type="match status" value="1"/>
</dbReference>
<gene>
    <name evidence="14" type="ORF">OKA104_LOCUS24249</name>
</gene>
<dbReference type="Gene3D" id="3.30.465.10">
    <property type="match status" value="1"/>
</dbReference>
<dbReference type="EC" id="2.4.2.31" evidence="12"/>
<dbReference type="PROSITE" id="PS51387">
    <property type="entry name" value="FAD_PCMH"/>
    <property type="match status" value="1"/>
</dbReference>
<feature type="repeat" description="ANK" evidence="11">
    <location>
        <begin position="12"/>
        <end position="44"/>
    </location>
</feature>
<dbReference type="SUPFAM" id="SSF48403">
    <property type="entry name" value="Ankyrin repeat"/>
    <property type="match status" value="1"/>
</dbReference>
<proteinExistence type="inferred from homology"/>
<keyword evidence="12" id="KW-0521">NADP</keyword>
<dbReference type="InterPro" id="IPR016166">
    <property type="entry name" value="FAD-bd_PCMH"/>
</dbReference>
<evidence type="ECO:0000256" key="1">
    <source>
        <dbReference type="ARBA" id="ARBA00001974"/>
    </source>
</evidence>
<name>A0A819HSZ0_9BILA</name>
<comment type="similarity">
    <text evidence="2">Belongs to the oxygen-dependent FAD-linked oxidoreductase family.</text>
</comment>
<feature type="non-terminal residue" evidence="14">
    <location>
        <position position="587"/>
    </location>
</feature>
<dbReference type="Gene3D" id="1.25.40.20">
    <property type="entry name" value="Ankyrin repeat-containing domain"/>
    <property type="match status" value="1"/>
</dbReference>
<keyword evidence="11" id="KW-0040">ANK repeat</keyword>
<evidence type="ECO:0000259" key="13">
    <source>
        <dbReference type="PROSITE" id="PS51387"/>
    </source>
</evidence>
<dbReference type="SUPFAM" id="SSF56399">
    <property type="entry name" value="ADP-ribosylation"/>
    <property type="match status" value="1"/>
</dbReference>
<comment type="catalytic activity">
    <reaction evidence="10 12">
        <text>L-arginyl-[protein] + NAD(+) = N(omega)-(ADP-D-ribosyl)-L-arginyl-[protein] + nicotinamide + H(+)</text>
        <dbReference type="Rhea" id="RHEA:19149"/>
        <dbReference type="Rhea" id="RHEA-COMP:10532"/>
        <dbReference type="Rhea" id="RHEA-COMP:15087"/>
        <dbReference type="ChEBI" id="CHEBI:15378"/>
        <dbReference type="ChEBI" id="CHEBI:17154"/>
        <dbReference type="ChEBI" id="CHEBI:29965"/>
        <dbReference type="ChEBI" id="CHEBI:57540"/>
        <dbReference type="ChEBI" id="CHEBI:142554"/>
        <dbReference type="EC" id="2.4.2.31"/>
    </reaction>
</comment>
<comment type="similarity">
    <text evidence="3 12">Belongs to the Arg-specific ADP-ribosyltransferase family.</text>
</comment>